<gene>
    <name evidence="2" type="ORF">Syun_000945</name>
</gene>
<name>A0AAP0Q608_9MAGN</name>
<feature type="chain" id="PRO_5042941906" evidence="1">
    <location>
        <begin position="16"/>
        <end position="154"/>
    </location>
</feature>
<reference evidence="2 3" key="1">
    <citation type="submission" date="2024-01" db="EMBL/GenBank/DDBJ databases">
        <title>Genome assemblies of Stephania.</title>
        <authorList>
            <person name="Yang L."/>
        </authorList>
    </citation>
    <scope>NUCLEOTIDE SEQUENCE [LARGE SCALE GENOMIC DNA]</scope>
    <source>
        <strain evidence="2">YNDBR</strain>
        <tissue evidence="2">Leaf</tissue>
    </source>
</reference>
<dbReference type="Proteomes" id="UP001420932">
    <property type="component" value="Unassembled WGS sequence"/>
</dbReference>
<evidence type="ECO:0000313" key="2">
    <source>
        <dbReference type="EMBL" id="KAK9168805.1"/>
    </source>
</evidence>
<sequence length="154" mass="17139">MELLLFLVVIDSGYADEVKVEEEDLQWQNRGRLELSEGKRVNSDPYKDWKSYYRGFRAYEYPKSIIIVASSLRAIHRTAGRCWSSASEAPRSRCPSSARYPSNLSALCWPSSVLPSDHPAGALLIEPRRHHAALTGVVGSSSMTASLLCVLLVL</sequence>
<dbReference type="EMBL" id="JBBNAF010000001">
    <property type="protein sequence ID" value="KAK9168805.1"/>
    <property type="molecule type" value="Genomic_DNA"/>
</dbReference>
<evidence type="ECO:0000313" key="3">
    <source>
        <dbReference type="Proteomes" id="UP001420932"/>
    </source>
</evidence>
<dbReference type="AlphaFoldDB" id="A0AAP0Q608"/>
<organism evidence="2 3">
    <name type="scientific">Stephania yunnanensis</name>
    <dbReference type="NCBI Taxonomy" id="152371"/>
    <lineage>
        <taxon>Eukaryota</taxon>
        <taxon>Viridiplantae</taxon>
        <taxon>Streptophyta</taxon>
        <taxon>Embryophyta</taxon>
        <taxon>Tracheophyta</taxon>
        <taxon>Spermatophyta</taxon>
        <taxon>Magnoliopsida</taxon>
        <taxon>Ranunculales</taxon>
        <taxon>Menispermaceae</taxon>
        <taxon>Menispermoideae</taxon>
        <taxon>Cissampelideae</taxon>
        <taxon>Stephania</taxon>
    </lineage>
</organism>
<proteinExistence type="predicted"/>
<accession>A0AAP0Q608</accession>
<feature type="signal peptide" evidence="1">
    <location>
        <begin position="1"/>
        <end position="15"/>
    </location>
</feature>
<comment type="caution">
    <text evidence="2">The sequence shown here is derived from an EMBL/GenBank/DDBJ whole genome shotgun (WGS) entry which is preliminary data.</text>
</comment>
<keyword evidence="1" id="KW-0732">Signal</keyword>
<protein>
    <submittedName>
        <fullName evidence="2">Uncharacterized protein</fullName>
    </submittedName>
</protein>
<evidence type="ECO:0000256" key="1">
    <source>
        <dbReference type="SAM" id="SignalP"/>
    </source>
</evidence>
<keyword evidence="3" id="KW-1185">Reference proteome</keyword>